<dbReference type="NCBIfam" id="NF047838">
    <property type="entry name" value="SCO4402_fam"/>
    <property type="match status" value="1"/>
</dbReference>
<comment type="caution">
    <text evidence="1">The sequence shown here is derived from an EMBL/GenBank/DDBJ whole genome shotgun (WGS) entry which is preliminary data.</text>
</comment>
<dbReference type="Pfam" id="PF25656">
    <property type="entry name" value="DUF7945"/>
    <property type="match status" value="1"/>
</dbReference>
<dbReference type="InterPro" id="IPR057705">
    <property type="entry name" value="DUF7945"/>
</dbReference>
<dbReference type="Proteomes" id="UP001610990">
    <property type="component" value="Unassembled WGS sequence"/>
</dbReference>
<sequence>MSEIEVQFPDMRERVASAVRHLADPQYQQRVWIRREYPHSEYYDDFTLTFNTLDDTAVLVDPHAAIGITLSSVTEADAMQQLAERLDEILDAVGGTSPDSDFLASPLWSGVVDAARNALDVLTR</sequence>
<gene>
    <name evidence="1" type="ORF">ACH4GP_21065</name>
</gene>
<dbReference type="EMBL" id="JBIRGH010000012">
    <property type="protein sequence ID" value="MFH8586859.1"/>
    <property type="molecule type" value="Genomic_DNA"/>
</dbReference>
<accession>A0ABW7RHN7</accession>
<organism evidence="1 2">
    <name type="scientific">Streptomyces celluloflavus</name>
    <dbReference type="NCBI Taxonomy" id="58344"/>
    <lineage>
        <taxon>Bacteria</taxon>
        <taxon>Bacillati</taxon>
        <taxon>Actinomycetota</taxon>
        <taxon>Actinomycetes</taxon>
        <taxon>Kitasatosporales</taxon>
        <taxon>Streptomycetaceae</taxon>
        <taxon>Streptomyces</taxon>
    </lineage>
</organism>
<evidence type="ECO:0008006" key="3">
    <source>
        <dbReference type="Google" id="ProtNLM"/>
    </source>
</evidence>
<dbReference type="RefSeq" id="WP_094792557.1">
    <property type="nucleotide sequence ID" value="NZ_JBEZAY010000019.1"/>
</dbReference>
<evidence type="ECO:0000313" key="1">
    <source>
        <dbReference type="EMBL" id="MFH8586859.1"/>
    </source>
</evidence>
<evidence type="ECO:0000313" key="2">
    <source>
        <dbReference type="Proteomes" id="UP001610990"/>
    </source>
</evidence>
<name>A0ABW7RHN7_9ACTN</name>
<reference evidence="1 2" key="1">
    <citation type="submission" date="2024-10" db="EMBL/GenBank/DDBJ databases">
        <title>The Natural Products Discovery Center: Release of the First 8490 Sequenced Strains for Exploring Actinobacteria Biosynthetic Diversity.</title>
        <authorList>
            <person name="Kalkreuter E."/>
            <person name="Kautsar S.A."/>
            <person name="Yang D."/>
            <person name="Bader C.D."/>
            <person name="Teijaro C.N."/>
            <person name="Fluegel L."/>
            <person name="Davis C.M."/>
            <person name="Simpson J.R."/>
            <person name="Lauterbach L."/>
            <person name="Steele A.D."/>
            <person name="Gui C."/>
            <person name="Meng S."/>
            <person name="Li G."/>
            <person name="Viehrig K."/>
            <person name="Ye F."/>
            <person name="Su P."/>
            <person name="Kiefer A.F."/>
            <person name="Nichols A."/>
            <person name="Cepeda A.J."/>
            <person name="Yan W."/>
            <person name="Fan B."/>
            <person name="Jiang Y."/>
            <person name="Adhikari A."/>
            <person name="Zheng C.-J."/>
            <person name="Schuster L."/>
            <person name="Cowan T.M."/>
            <person name="Smanski M.J."/>
            <person name="Chevrette M.G."/>
            <person name="De Carvalho L.P.S."/>
            <person name="Shen B."/>
        </authorList>
    </citation>
    <scope>NUCLEOTIDE SEQUENCE [LARGE SCALE GENOMIC DNA]</scope>
    <source>
        <strain evidence="1 2">NPDC018013</strain>
    </source>
</reference>
<keyword evidence="2" id="KW-1185">Reference proteome</keyword>
<protein>
    <recommendedName>
        <fullName evidence="3">Regulatory protein</fullName>
    </recommendedName>
</protein>
<proteinExistence type="predicted"/>